<dbReference type="GO" id="GO:0000712">
    <property type="term" value="P:resolution of meiotic recombination intermediates"/>
    <property type="evidence" value="ECO:0007669"/>
    <property type="project" value="TreeGrafter"/>
</dbReference>
<dbReference type="GO" id="GO:0000724">
    <property type="term" value="P:double-strand break repair via homologous recombination"/>
    <property type="evidence" value="ECO:0007669"/>
    <property type="project" value="TreeGrafter"/>
</dbReference>
<dbReference type="VEuPathDB" id="FungiDB:RhiirA1_453988"/>
<proteinExistence type="predicted"/>
<dbReference type="AlphaFoldDB" id="A0A2N0Q3W9"/>
<comment type="caution">
    <text evidence="4">The sequence shown here is derived from an EMBL/GenBank/DDBJ whole genome shotgun (WGS) entry which is preliminary data.</text>
</comment>
<evidence type="ECO:0000313" key="4">
    <source>
        <dbReference type="EMBL" id="PKC13728.1"/>
    </source>
</evidence>
<dbReference type="EMBL" id="LLXJ01000173">
    <property type="protein sequence ID" value="PKC13728.1"/>
    <property type="molecule type" value="Genomic_DNA"/>
</dbReference>
<keyword evidence="3" id="KW-0234">DNA repair</keyword>
<dbReference type="PANTHER" id="PTHR10150">
    <property type="entry name" value="DNA REPAIR ENDONUCLEASE XPF"/>
    <property type="match status" value="1"/>
</dbReference>
<dbReference type="GO" id="GO:0000110">
    <property type="term" value="C:nucleotide-excision repair factor 1 complex"/>
    <property type="evidence" value="ECO:0007669"/>
    <property type="project" value="TreeGrafter"/>
</dbReference>
<accession>A0A2N0Q3W9</accession>
<dbReference type="VEuPathDB" id="FungiDB:RhiirFUN_014890"/>
<evidence type="ECO:0000256" key="3">
    <source>
        <dbReference type="ARBA" id="ARBA00023204"/>
    </source>
</evidence>
<reference evidence="4 5" key="1">
    <citation type="submission" date="2016-04" db="EMBL/GenBank/DDBJ databases">
        <title>Genome analyses suggest a sexual origin of heterokaryosis in a supposedly ancient asexual fungus.</title>
        <authorList>
            <person name="Ropars J."/>
            <person name="Sedzielewska K."/>
            <person name="Noel J."/>
            <person name="Charron P."/>
            <person name="Farinelli L."/>
            <person name="Marton T."/>
            <person name="Kruger M."/>
            <person name="Pelin A."/>
            <person name="Brachmann A."/>
            <person name="Corradi N."/>
        </authorList>
    </citation>
    <scope>NUCLEOTIDE SEQUENCE [LARGE SCALE GENOMIC DNA]</scope>
    <source>
        <strain evidence="4 5">A5</strain>
    </source>
</reference>
<evidence type="ECO:0000256" key="2">
    <source>
        <dbReference type="ARBA" id="ARBA00022801"/>
    </source>
</evidence>
<reference evidence="4 5" key="2">
    <citation type="submission" date="2017-09" db="EMBL/GenBank/DDBJ databases">
        <title>Extensive intraspecific genome diversity in a model arbuscular mycorrhizal fungus.</title>
        <authorList>
            <person name="Chen E.C."/>
            <person name="Morin E."/>
            <person name="Beaudet D."/>
            <person name="Noel J."/>
            <person name="Ndikumana S."/>
            <person name="Charron P."/>
            <person name="St-Onge C."/>
            <person name="Giorgi J."/>
            <person name="Grigoriev I.V."/>
            <person name="Roux C."/>
            <person name="Martin F.M."/>
            <person name="Corradi N."/>
        </authorList>
    </citation>
    <scope>NUCLEOTIDE SEQUENCE [LARGE SCALE GENOMIC DNA]</scope>
    <source>
        <strain evidence="4 5">A5</strain>
    </source>
</reference>
<organism evidence="4 5">
    <name type="scientific">Rhizophagus irregularis</name>
    <dbReference type="NCBI Taxonomy" id="588596"/>
    <lineage>
        <taxon>Eukaryota</taxon>
        <taxon>Fungi</taxon>
        <taxon>Fungi incertae sedis</taxon>
        <taxon>Mucoromycota</taxon>
        <taxon>Glomeromycotina</taxon>
        <taxon>Glomeromycetes</taxon>
        <taxon>Glomerales</taxon>
        <taxon>Glomeraceae</taxon>
        <taxon>Rhizophagus</taxon>
    </lineage>
</organism>
<protein>
    <submittedName>
        <fullName evidence="4">Uncharacterized protein</fullName>
    </submittedName>
</protein>
<dbReference type="GO" id="GO:0003684">
    <property type="term" value="F:damaged DNA binding"/>
    <property type="evidence" value="ECO:0007669"/>
    <property type="project" value="TreeGrafter"/>
</dbReference>
<keyword evidence="1" id="KW-0227">DNA damage</keyword>
<sequence length="243" mass="27341">MHAERVNETSTEEGFIKSFISSGLSPLQTSITDCLEQRKADVAGLYQPLNPSMNEIQQAITKCIEACLSEQKRGMEIGSKTKLIVNDLTTLRKLLGYDCVSFNSFLETIITSQTPTSALSQQQESPWLSLDAVAKRCVFVRTSTTNPTDNTQKNSYSNISDIKITSGYTAYITSHATETSRNSSEEDLDHLNNTILIMMENEREYSQLREYLSTMHIAERQGLDKSSIMLERLLKNYLNGKVE</sequence>
<dbReference type="VEuPathDB" id="FungiDB:FUN_018462"/>
<evidence type="ECO:0000313" key="5">
    <source>
        <dbReference type="Proteomes" id="UP000232722"/>
    </source>
</evidence>
<gene>
    <name evidence="4" type="ORF">RhiirA5_410243</name>
</gene>
<dbReference type="Proteomes" id="UP000232722">
    <property type="component" value="Unassembled WGS sequence"/>
</dbReference>
<dbReference type="GO" id="GO:0003697">
    <property type="term" value="F:single-stranded DNA binding"/>
    <property type="evidence" value="ECO:0007669"/>
    <property type="project" value="TreeGrafter"/>
</dbReference>
<name>A0A2N0Q3W9_9GLOM</name>
<evidence type="ECO:0000256" key="1">
    <source>
        <dbReference type="ARBA" id="ARBA00022763"/>
    </source>
</evidence>
<dbReference type="GO" id="GO:1901255">
    <property type="term" value="P:nucleotide-excision repair involved in interstrand cross-link repair"/>
    <property type="evidence" value="ECO:0007669"/>
    <property type="project" value="TreeGrafter"/>
</dbReference>
<dbReference type="PANTHER" id="PTHR10150:SF0">
    <property type="entry name" value="DNA REPAIR ENDONUCLEASE XPF"/>
    <property type="match status" value="1"/>
</dbReference>
<dbReference type="GO" id="GO:0000014">
    <property type="term" value="F:single-stranded DNA endodeoxyribonuclease activity"/>
    <property type="evidence" value="ECO:0007669"/>
    <property type="project" value="TreeGrafter"/>
</dbReference>
<keyword evidence="2" id="KW-0378">Hydrolase</keyword>